<evidence type="ECO:0000313" key="1">
    <source>
        <dbReference type="Proteomes" id="UP000095286"/>
    </source>
</evidence>
<dbReference type="WBParaSite" id="RSKR_0000796000.1">
    <property type="protein sequence ID" value="RSKR_0000796000.1"/>
    <property type="gene ID" value="RSKR_0000796000"/>
</dbReference>
<accession>A0AC35U6H7</accession>
<protein>
    <submittedName>
        <fullName evidence="2">EGF-like domain-containing protein</fullName>
    </submittedName>
</protein>
<evidence type="ECO:0000313" key="2">
    <source>
        <dbReference type="WBParaSite" id="RSKR_0000796000.1"/>
    </source>
</evidence>
<name>A0AC35U6H7_9BILA</name>
<sequence length="1473" mass="165165">MRLLFTTFLLVCLSINAQNICPDSCTCYQDVVSCVGQSLTSIPRNIPLKTVRLDLQENKITKIQATDLAGLKNVKILHLMDNEIQLIDTHSFDNLTSLERLRINRNRLRTIPDFLFKFNTKIHRLDLSENVLSILTDDQLVGPTAMRNLQLDRNQLTCLDNKAIAQWKNLEILTINGNSINTLGELDFVNKLRTLRLGDNPWHCDCRLKWMKKSLSPSQLGSAKCHKPLLLQGRSILNVNEDTMKCSGIEKRAASSCREAAVCPSVCTCTDTTVDCRDRGLKHIPNNLPETTTELRLEQNHIAYVPAKAFTNLNKLKRLDLSKNNIVDIASNAFEGLKSLNTLVLYGNNLTEIPQSAFKGLISLQLLLLNSNRLRCLHSETFDDLTNLNLLSLYDNQIQSISNRTFQSLTNLQTFHLAKNPLICDCNLEWLAARLSNEAIETSGARCEGPKSVARKRLSSLQPSKFKCKGSEFYVTQYADQCKVDFECPLECFCEGTVVDCSDRGLNVIPENIPTFVTVLDLSNNNLKNIEAVKVTKLIRLVKLDISKNHLSGMEEGVLDLPFLTDVNMNGNHLSHFNAAIFGNRATRIQTLLLNDNMLQCISFGTFSKLTNIKHLSLANNKISTIMENAFSSLNNLKHLDLNNNEFNCNCHLINFVKELNLNLTHKLEKQTGAKCFTPSNLRSRGVSSMSSHELICSEDGENVCIDSGNYCPIGCDCQGTVVRCSGKQFKKFPIGIPTDTTELFFDNNILTKVPVDELLKLTSLVKLDLSNNNLSNIPSKSFQKCSKLSTLILSYNKLACLETDAFYGLHNLRILSLHANNLSKLPETAFSHLTNISHIALGNNQLYCDCEMTWFSKWIKAKFVEPGIAKCEEPAAFRNKLLLTANHHNMKCDVPPPLDILAKCDFCLHNPCKNSGTCKRDNYGSYECECPLGYHGKSCELLIDACYGSPCHNNATCSVIQQGRFKCACQKGFKGERCEENLDDCINNKCQNGAQCLDETNNYRCICPHMFAGKFCEEKLEYCTVKLNPCENGAKCVKNGDSNYTCNCQLGFNGVNCMTNINDCKENKCKNNSVCVDGVNEYTCRCEKGFSGKFCELEPAINYLYKDSAQCHADSCVNGYCHSTEDGDDFECRCYYGYRGERCEQLKSISFSEYNSYLALEQWDAAGKANLTLTINTREKNGIIAYYGDNSYFSLEIFDGRLKVGFYVGNYPASHMYSYSTVSDGESHTITVFITGNQLQLQIDGQKPQRLTNSGVKDKFVVESKQMFYLGGMDQTVAQKAIKKYHLNKANSFKGCISDVHINGYFTDLDEDALDKHLVKEGCNAFVDVCKFTDCGNGNCLLNKTSTSGFSCDCKMGYSGENCETREVQCIKEKFREYHFEDECKSVEQIKNGKCLGFCGSASESKGGCCTGVKSRKRRVKMHCKNGKSKFAIVNIIRKCQCVANCQNPVETFVGAIINNNKNERYESSDRR</sequence>
<reference evidence="2" key="1">
    <citation type="submission" date="2016-11" db="UniProtKB">
        <authorList>
            <consortium name="WormBaseParasite"/>
        </authorList>
    </citation>
    <scope>IDENTIFICATION</scope>
    <source>
        <strain evidence="2">KR3021</strain>
    </source>
</reference>
<organism evidence="1 2">
    <name type="scientific">Rhabditophanes sp. KR3021</name>
    <dbReference type="NCBI Taxonomy" id="114890"/>
    <lineage>
        <taxon>Eukaryota</taxon>
        <taxon>Metazoa</taxon>
        <taxon>Ecdysozoa</taxon>
        <taxon>Nematoda</taxon>
        <taxon>Chromadorea</taxon>
        <taxon>Rhabditida</taxon>
        <taxon>Tylenchina</taxon>
        <taxon>Panagrolaimomorpha</taxon>
        <taxon>Strongyloidoidea</taxon>
        <taxon>Alloionematidae</taxon>
        <taxon>Rhabditophanes</taxon>
    </lineage>
</organism>
<proteinExistence type="predicted"/>
<dbReference type="Proteomes" id="UP000095286">
    <property type="component" value="Unplaced"/>
</dbReference>